<feature type="compositionally biased region" description="Basic and acidic residues" evidence="9">
    <location>
        <begin position="1041"/>
        <end position="1054"/>
    </location>
</feature>
<name>A0AAV7HYE5_COTGL</name>
<evidence type="ECO:0000256" key="5">
    <source>
        <dbReference type="ARBA" id="ARBA00023065"/>
    </source>
</evidence>
<evidence type="ECO:0000256" key="8">
    <source>
        <dbReference type="RuleBase" id="RU003857"/>
    </source>
</evidence>
<dbReference type="Gene3D" id="1.10.287.70">
    <property type="match status" value="1"/>
</dbReference>
<feature type="region of interest" description="Disordered" evidence="9">
    <location>
        <begin position="428"/>
        <end position="480"/>
    </location>
</feature>
<dbReference type="GO" id="GO:0005886">
    <property type="term" value="C:plasma membrane"/>
    <property type="evidence" value="ECO:0007669"/>
    <property type="project" value="TreeGrafter"/>
</dbReference>
<evidence type="ECO:0000256" key="9">
    <source>
        <dbReference type="SAM" id="MobiDB-lite"/>
    </source>
</evidence>
<evidence type="ECO:0000259" key="11">
    <source>
        <dbReference type="Pfam" id="PF07885"/>
    </source>
</evidence>
<comment type="subcellular location">
    <subcellularLocation>
        <location evidence="1">Membrane</location>
        <topology evidence="1">Multi-pass membrane protein</topology>
    </subcellularLocation>
</comment>
<feature type="transmembrane region" description="Helical" evidence="10">
    <location>
        <begin position="204"/>
        <end position="222"/>
    </location>
</feature>
<proteinExistence type="inferred from homology"/>
<dbReference type="GO" id="GO:0030322">
    <property type="term" value="P:stabilization of membrane potential"/>
    <property type="evidence" value="ECO:0007669"/>
    <property type="project" value="TreeGrafter"/>
</dbReference>
<evidence type="ECO:0000256" key="3">
    <source>
        <dbReference type="ARBA" id="ARBA00022692"/>
    </source>
</evidence>
<comment type="similarity">
    <text evidence="8">Belongs to the two pore domain potassium channel (TC 1.A.1.8) family.</text>
</comment>
<dbReference type="SUPFAM" id="SSF81324">
    <property type="entry name" value="Voltage-gated potassium channels"/>
    <property type="match status" value="2"/>
</dbReference>
<feature type="transmembrane region" description="Helical" evidence="10">
    <location>
        <begin position="169"/>
        <end position="192"/>
    </location>
</feature>
<evidence type="ECO:0000313" key="12">
    <source>
        <dbReference type="EMBL" id="KAH0535692.1"/>
    </source>
</evidence>
<reference evidence="12 13" key="1">
    <citation type="journal article" date="2021" name="J. Hered.">
        <title>A chromosome-level genome assembly of the parasitoid wasp, Cotesia glomerata (Hymenoptera: Braconidae).</title>
        <authorList>
            <person name="Pinto B.J."/>
            <person name="Weis J.J."/>
            <person name="Gamble T."/>
            <person name="Ode P.J."/>
            <person name="Paul R."/>
            <person name="Zaspel J.M."/>
        </authorList>
    </citation>
    <scope>NUCLEOTIDE SEQUENCE [LARGE SCALE GENOMIC DNA]</scope>
    <source>
        <strain evidence="12">CgM1</strain>
    </source>
</reference>
<feature type="transmembrane region" description="Helical" evidence="10">
    <location>
        <begin position="234"/>
        <end position="257"/>
    </location>
</feature>
<dbReference type="PANTHER" id="PTHR11003:SF331">
    <property type="entry name" value="OPEN RECTIFIER POTASSIUM CHANNEL PROTEIN 1"/>
    <property type="match status" value="1"/>
</dbReference>
<evidence type="ECO:0000256" key="10">
    <source>
        <dbReference type="SAM" id="Phobius"/>
    </source>
</evidence>
<keyword evidence="4 10" id="KW-1133">Transmembrane helix</keyword>
<keyword evidence="5 8" id="KW-0406">Ion transport</keyword>
<evidence type="ECO:0000256" key="7">
    <source>
        <dbReference type="ARBA" id="ARBA00023303"/>
    </source>
</evidence>
<dbReference type="AlphaFoldDB" id="A0AAV7HYE5"/>
<keyword evidence="2 8" id="KW-0813">Transport</keyword>
<keyword evidence="7 8" id="KW-0407">Ion channel</keyword>
<evidence type="ECO:0000256" key="4">
    <source>
        <dbReference type="ARBA" id="ARBA00022989"/>
    </source>
</evidence>
<keyword evidence="6 10" id="KW-0472">Membrane</keyword>
<feature type="compositionally biased region" description="Basic and acidic residues" evidence="9">
    <location>
        <begin position="1016"/>
        <end position="1033"/>
    </location>
</feature>
<evidence type="ECO:0000256" key="2">
    <source>
        <dbReference type="ARBA" id="ARBA00022448"/>
    </source>
</evidence>
<dbReference type="Pfam" id="PF07885">
    <property type="entry name" value="Ion_trans_2"/>
    <property type="match status" value="2"/>
</dbReference>
<keyword evidence="3 8" id="KW-0812">Transmembrane</keyword>
<dbReference type="PRINTS" id="PR01333">
    <property type="entry name" value="2POREKCHANEL"/>
</dbReference>
<dbReference type="Proteomes" id="UP000826195">
    <property type="component" value="Unassembled WGS sequence"/>
</dbReference>
<feature type="region of interest" description="Disordered" evidence="9">
    <location>
        <begin position="1015"/>
        <end position="1092"/>
    </location>
</feature>
<accession>A0AAV7HYE5</accession>
<dbReference type="GO" id="GO:0015271">
    <property type="term" value="F:outward rectifier potassium channel activity"/>
    <property type="evidence" value="ECO:0007669"/>
    <property type="project" value="TreeGrafter"/>
</dbReference>
<keyword evidence="13" id="KW-1185">Reference proteome</keyword>
<feature type="domain" description="Potassium channel" evidence="11">
    <location>
        <begin position="181"/>
        <end position="259"/>
    </location>
</feature>
<dbReference type="InterPro" id="IPR003280">
    <property type="entry name" value="2pore_dom_K_chnl"/>
</dbReference>
<dbReference type="GO" id="GO:0022841">
    <property type="term" value="F:potassium ion leak channel activity"/>
    <property type="evidence" value="ECO:0007669"/>
    <property type="project" value="TreeGrafter"/>
</dbReference>
<evidence type="ECO:0000313" key="13">
    <source>
        <dbReference type="Proteomes" id="UP000826195"/>
    </source>
</evidence>
<feature type="compositionally biased region" description="Polar residues" evidence="9">
    <location>
        <begin position="467"/>
        <end position="476"/>
    </location>
</feature>
<feature type="transmembrane region" description="Helical" evidence="10">
    <location>
        <begin position="116"/>
        <end position="143"/>
    </location>
</feature>
<evidence type="ECO:0000256" key="6">
    <source>
        <dbReference type="ARBA" id="ARBA00023136"/>
    </source>
</evidence>
<feature type="region of interest" description="Disordered" evidence="9">
    <location>
        <begin position="703"/>
        <end position="763"/>
    </location>
</feature>
<evidence type="ECO:0000256" key="1">
    <source>
        <dbReference type="ARBA" id="ARBA00004141"/>
    </source>
</evidence>
<dbReference type="EMBL" id="JAHXZJ010002982">
    <property type="protein sequence ID" value="KAH0535692.1"/>
    <property type="molecule type" value="Genomic_DNA"/>
</dbReference>
<organism evidence="12 13">
    <name type="scientific">Cotesia glomerata</name>
    <name type="common">Lepidopteran parasitic wasp</name>
    <name type="synonym">Apanteles glomeratus</name>
    <dbReference type="NCBI Taxonomy" id="32391"/>
    <lineage>
        <taxon>Eukaryota</taxon>
        <taxon>Metazoa</taxon>
        <taxon>Ecdysozoa</taxon>
        <taxon>Arthropoda</taxon>
        <taxon>Hexapoda</taxon>
        <taxon>Insecta</taxon>
        <taxon>Pterygota</taxon>
        <taxon>Neoptera</taxon>
        <taxon>Endopterygota</taxon>
        <taxon>Hymenoptera</taxon>
        <taxon>Apocrita</taxon>
        <taxon>Ichneumonoidea</taxon>
        <taxon>Braconidae</taxon>
        <taxon>Microgastrinae</taxon>
        <taxon>Cotesia</taxon>
    </lineage>
</organism>
<comment type="caution">
    <text evidence="12">The sequence shown here is derived from an EMBL/GenBank/DDBJ whole genome shotgun (WGS) entry which is preliminary data.</text>
</comment>
<dbReference type="InterPro" id="IPR013099">
    <property type="entry name" value="K_chnl_dom"/>
</dbReference>
<dbReference type="PANTHER" id="PTHR11003">
    <property type="entry name" value="POTASSIUM CHANNEL, SUBFAMILY K"/>
    <property type="match status" value="1"/>
</dbReference>
<sequence length="1092" mass="122699">MVLLMIFFAYLLFGTGLFFYLESQDEIEKVQKARQERIEINELLHKYYVPDTKEDQHEIFKKLSQYCGKSVKNYSAGEEDPLKWDFYNTFYFSYTVVSTIGYGNLAPTKLSSRIVMIFYAIIGIPINGILLANLGDFFSSVFIKAHRNYKSYKEDDCQKKPKETKKFTFFFQILMYLIPGIVVFIFFPAFIFSYVEEWTYDQSVYYAFVTLTTIGFGDLVAGQNSPDGNFFVGTYKAFLIIWISFGLGYIVMIMTFITRGFKSKKITQLEHKLAVNIKHTQNKVFNQLTRDINYLRRIFNELQLSKVKRIYVDDEYDLPPATLRRSNSFPDLRQLVYGGLEPFVPPHPRRRANSEVVPMEVVVPRVVSETDLQRIDKNATFATHAMVQPAEMLARLVNILGYIPPPPDDDEQVDMDPRGVQGFSDKEILSGERGPESSWQVGGDRIPWSRKPRSRATSEVRLDPSYNPEQTNQEWTWSGPAASRKIQELMRARKNGQSSKDRERDKECKSLFPLNLPKSVPLPRWIKQLSTKKDARTRNSVSVGDLDSNDDDYLTNPTGYTDRSTYFTHTGAADLSSTLEGSSLLEETTLADFIRALTALHSQVGAVPDEYMKKPQRKMGTASLTPPKLPSLFTLFAPPESTSSVPQSSQSTVTGAASRRFSLRTVENSSSSPIYQRKNSLAVKARNRRFSLRPVVTPQASPYLSNLRKDSSSPPPAYSANLPFEGSKEPLVSLESAPGVSSPVHPQRMSLRNGSSVEPTAKGLSSRWRQEILQRQLNRRVRAFSLSDVNTDGVQGNSNDRGNSISPLALDPAVRTTTFGPRDPGNKFSVQKTVTIVSPNQGQVGQSGQSGQGGGKISEAKQRRPFLRALSALNNPFAGNIGENKTTYTNPFVIDLDSPELGSRNVSQGLMEVKNIKTVPLTREFKEGFNGSDPVVVLVPDDDNGDKMRDNSSKSCIYEEGKIKMDVERDIESNIDRKEVSERIDAVKMEAGLGNSNTIGNWSDVRRKVSTVSECSSRESSYDGRKNSDKPRVSVDSYKPLVDDKIDRPDEDPFLRYSRASRQREESEPSGSDSGKIKIPTGLGDSPRESST</sequence>
<gene>
    <name evidence="12" type="ORF">KQX54_018257</name>
</gene>
<feature type="domain" description="Potassium channel" evidence="11">
    <location>
        <begin position="79"/>
        <end position="139"/>
    </location>
</feature>
<protein>
    <recommendedName>
        <fullName evidence="11">Potassium channel domain-containing protein</fullName>
    </recommendedName>
</protein>